<dbReference type="AlphaFoldDB" id="A0A7X5Y9F0"/>
<feature type="signal peptide" evidence="1">
    <location>
        <begin position="1"/>
        <end position="21"/>
    </location>
</feature>
<sequence>MKEIQILLKKMLLLFVTTSFAIPLCAQEEEVIPIYTIGIEFRDRGGGKIYSTVDFDAKSSNESVCWVRRGDHHHATYGVGWIEVVVVGDGSATITITGRYDGCVGIGTVFITYPEPESGIKTTVRIRIDQSPSRSLFVFNKLNFVCPYDWTCIKSDVIQFAGS</sequence>
<gene>
    <name evidence="3" type="ORF">F1644_18020</name>
    <name evidence="2" type="ORF">GGR15_000457</name>
</gene>
<name>A0A7X5Y9F0_9BACT</name>
<feature type="chain" id="PRO_5030838053" description="BACON domain-containing protein" evidence="1">
    <location>
        <begin position="22"/>
        <end position="163"/>
    </location>
</feature>
<dbReference type="Proteomes" id="UP000576368">
    <property type="component" value="Unassembled WGS sequence"/>
</dbReference>
<accession>A0A7X5Y9F0</accession>
<evidence type="ECO:0008006" key="6">
    <source>
        <dbReference type="Google" id="ProtNLM"/>
    </source>
</evidence>
<proteinExistence type="predicted"/>
<evidence type="ECO:0000313" key="3">
    <source>
        <dbReference type="EMBL" id="WOF14044.1"/>
    </source>
</evidence>
<dbReference type="Proteomes" id="UP001302374">
    <property type="component" value="Chromosome"/>
</dbReference>
<reference evidence="2 4" key="2">
    <citation type="submission" date="2020-03" db="EMBL/GenBank/DDBJ databases">
        <title>Genomic Encyclopedia of Type Strains, Phase IV (KMG-IV): sequencing the most valuable type-strain genomes for metagenomic binning, comparative biology and taxonomic classification.</title>
        <authorList>
            <person name="Goeker M."/>
        </authorList>
    </citation>
    <scope>NUCLEOTIDE SEQUENCE [LARGE SCALE GENOMIC DNA]</scope>
    <source>
        <strain evidence="2 4">DSM 105722</strain>
    </source>
</reference>
<evidence type="ECO:0000313" key="2">
    <source>
        <dbReference type="EMBL" id="NJC16852.1"/>
    </source>
</evidence>
<evidence type="ECO:0000313" key="5">
    <source>
        <dbReference type="Proteomes" id="UP001302374"/>
    </source>
</evidence>
<dbReference type="GeneID" id="86893233"/>
<protein>
    <recommendedName>
        <fullName evidence="6">BACON domain-containing protein</fullName>
    </recommendedName>
</protein>
<evidence type="ECO:0000313" key="4">
    <source>
        <dbReference type="Proteomes" id="UP000576368"/>
    </source>
</evidence>
<dbReference type="EMBL" id="CP043839">
    <property type="protein sequence ID" value="WOF14044.1"/>
    <property type="molecule type" value="Genomic_DNA"/>
</dbReference>
<evidence type="ECO:0000256" key="1">
    <source>
        <dbReference type="SAM" id="SignalP"/>
    </source>
</evidence>
<keyword evidence="5" id="KW-1185">Reference proteome</keyword>
<organism evidence="2 4">
    <name type="scientific">Butyricimonas paravirosa</name>
    <dbReference type="NCBI Taxonomy" id="1472417"/>
    <lineage>
        <taxon>Bacteria</taxon>
        <taxon>Pseudomonadati</taxon>
        <taxon>Bacteroidota</taxon>
        <taxon>Bacteroidia</taxon>
        <taxon>Bacteroidales</taxon>
        <taxon>Odoribacteraceae</taxon>
        <taxon>Butyricimonas</taxon>
    </lineage>
</organism>
<reference evidence="3 5" key="1">
    <citation type="submission" date="2019-09" db="EMBL/GenBank/DDBJ databases">
        <title>Butyricimonas paravirosa DSM 105722 (=214-4 = JCM 18677 = CCUG 65563).</title>
        <authorList>
            <person name="Le Roy T."/>
            <person name="Cani P.D."/>
        </authorList>
    </citation>
    <scope>NUCLEOTIDE SEQUENCE [LARGE SCALE GENOMIC DNA]</scope>
    <source>
        <strain evidence="3 5">DSM 105722</strain>
    </source>
</reference>
<keyword evidence="1" id="KW-0732">Signal</keyword>
<dbReference type="RefSeq" id="WP_118304352.1">
    <property type="nucleotide sequence ID" value="NZ_BMPA01000002.1"/>
</dbReference>
<dbReference type="EMBL" id="JAATLI010000002">
    <property type="protein sequence ID" value="NJC16852.1"/>
    <property type="molecule type" value="Genomic_DNA"/>
</dbReference>